<feature type="transmembrane region" description="Helical" evidence="2">
    <location>
        <begin position="133"/>
        <end position="152"/>
    </location>
</feature>
<evidence type="ECO:0000313" key="3">
    <source>
        <dbReference type="EMBL" id="KAG0293002.1"/>
    </source>
</evidence>
<evidence type="ECO:0000256" key="1">
    <source>
        <dbReference type="SAM" id="MobiDB-lite"/>
    </source>
</evidence>
<organism evidence="3 4">
    <name type="scientific">Linnemannia gamsii</name>
    <dbReference type="NCBI Taxonomy" id="64522"/>
    <lineage>
        <taxon>Eukaryota</taxon>
        <taxon>Fungi</taxon>
        <taxon>Fungi incertae sedis</taxon>
        <taxon>Mucoromycota</taxon>
        <taxon>Mortierellomycotina</taxon>
        <taxon>Mortierellomycetes</taxon>
        <taxon>Mortierellales</taxon>
        <taxon>Mortierellaceae</taxon>
        <taxon>Linnemannia</taxon>
    </lineage>
</organism>
<accession>A0A9P6QVD1</accession>
<feature type="transmembrane region" description="Helical" evidence="2">
    <location>
        <begin position="61"/>
        <end position="78"/>
    </location>
</feature>
<keyword evidence="2" id="KW-0472">Membrane</keyword>
<feature type="region of interest" description="Disordered" evidence="1">
    <location>
        <begin position="1"/>
        <end position="32"/>
    </location>
</feature>
<comment type="caution">
    <text evidence="3">The sequence shown here is derived from an EMBL/GenBank/DDBJ whole genome shotgun (WGS) entry which is preliminary data.</text>
</comment>
<protein>
    <submittedName>
        <fullName evidence="3">Uncharacterized protein</fullName>
    </submittedName>
</protein>
<dbReference type="OrthoDB" id="2345651at2759"/>
<dbReference type="AlphaFoldDB" id="A0A9P6QVD1"/>
<reference evidence="3" key="1">
    <citation type="journal article" date="2020" name="Fungal Divers.">
        <title>Resolving the Mortierellaceae phylogeny through synthesis of multi-gene phylogenetics and phylogenomics.</title>
        <authorList>
            <person name="Vandepol N."/>
            <person name="Liber J."/>
            <person name="Desiro A."/>
            <person name="Na H."/>
            <person name="Kennedy M."/>
            <person name="Barry K."/>
            <person name="Grigoriev I.V."/>
            <person name="Miller A.N."/>
            <person name="O'Donnell K."/>
            <person name="Stajich J.E."/>
            <person name="Bonito G."/>
        </authorList>
    </citation>
    <scope>NUCLEOTIDE SEQUENCE</scope>
    <source>
        <strain evidence="3">NVP60</strain>
    </source>
</reference>
<evidence type="ECO:0000256" key="2">
    <source>
        <dbReference type="SAM" id="Phobius"/>
    </source>
</evidence>
<keyword evidence="2" id="KW-0812">Transmembrane</keyword>
<name>A0A9P6QVD1_9FUNG</name>
<keyword evidence="2" id="KW-1133">Transmembrane helix</keyword>
<sequence length="185" mass="20967">MVNKPPKPVKAPKANKRSKNAGAAGSLPFQKNSNPYFSEDSLFGRSHKFVQENDAKPFRDFGYFVALVLAIFIWRYYAAISDDRETAIGVWGFLTFAFILLINIWTYFLVLIKARRGGDIGIVKIVDEDIHRFMWISGLFGAWAAIIWFGYYPKTPKFFAKSVVFSVFSLAWVAIGIKLFSSVSV</sequence>
<dbReference type="Proteomes" id="UP000823405">
    <property type="component" value="Unassembled WGS sequence"/>
</dbReference>
<evidence type="ECO:0000313" key="4">
    <source>
        <dbReference type="Proteomes" id="UP000823405"/>
    </source>
</evidence>
<keyword evidence="4" id="KW-1185">Reference proteome</keyword>
<dbReference type="EMBL" id="JAAAIN010002454">
    <property type="protein sequence ID" value="KAG0293002.1"/>
    <property type="molecule type" value="Genomic_DNA"/>
</dbReference>
<proteinExistence type="predicted"/>
<feature type="transmembrane region" description="Helical" evidence="2">
    <location>
        <begin position="158"/>
        <end position="180"/>
    </location>
</feature>
<gene>
    <name evidence="3" type="ORF">BGZ97_005450</name>
</gene>
<feature type="transmembrane region" description="Helical" evidence="2">
    <location>
        <begin position="90"/>
        <end position="112"/>
    </location>
</feature>